<evidence type="ECO:0000313" key="1">
    <source>
        <dbReference type="EMBL" id="ACL56989.1"/>
    </source>
</evidence>
<dbReference type="Gene3D" id="2.40.10.270">
    <property type="entry name" value="Bacteriophage SPP1 head-tail adaptor protein"/>
    <property type="match status" value="1"/>
</dbReference>
<accession>B8ITA3</accession>
<dbReference type="eggNOG" id="COG5614">
    <property type="taxonomic scope" value="Bacteria"/>
</dbReference>
<dbReference type="KEGG" id="mno:Mnod_2002"/>
<dbReference type="STRING" id="460265.Mnod_2002"/>
<dbReference type="EMBL" id="CP001349">
    <property type="protein sequence ID" value="ACL56989.1"/>
    <property type="molecule type" value="Genomic_DNA"/>
</dbReference>
<reference evidence="1 2" key="1">
    <citation type="submission" date="2009-01" db="EMBL/GenBank/DDBJ databases">
        <title>Complete sequence of chromosome of Methylobacterium nodulans ORS 2060.</title>
        <authorList>
            <consortium name="US DOE Joint Genome Institute"/>
            <person name="Lucas S."/>
            <person name="Copeland A."/>
            <person name="Lapidus A."/>
            <person name="Glavina del Rio T."/>
            <person name="Dalin E."/>
            <person name="Tice H."/>
            <person name="Bruce D."/>
            <person name="Goodwin L."/>
            <person name="Pitluck S."/>
            <person name="Sims D."/>
            <person name="Brettin T."/>
            <person name="Detter J.C."/>
            <person name="Han C."/>
            <person name="Larimer F."/>
            <person name="Land M."/>
            <person name="Hauser L."/>
            <person name="Kyrpides N."/>
            <person name="Ivanova N."/>
            <person name="Marx C.J."/>
            <person name="Richardson P."/>
        </authorList>
    </citation>
    <scope>NUCLEOTIDE SEQUENCE [LARGE SCALE GENOMIC DNA]</scope>
    <source>
        <strain evidence="2">LMG 21967 / CNCM I-2342 / ORS 2060</strain>
    </source>
</reference>
<dbReference type="Pfam" id="PF05521">
    <property type="entry name" value="Phage_HCP"/>
    <property type="match status" value="1"/>
</dbReference>
<dbReference type="AlphaFoldDB" id="B8ITA3"/>
<proteinExistence type="predicted"/>
<evidence type="ECO:0000313" key="2">
    <source>
        <dbReference type="Proteomes" id="UP000008207"/>
    </source>
</evidence>
<dbReference type="Proteomes" id="UP000008207">
    <property type="component" value="Chromosome"/>
</dbReference>
<dbReference type="OrthoDB" id="7998779at2"/>
<name>B8ITA3_METNO</name>
<gene>
    <name evidence="1" type="ordered locus">Mnod_2002</name>
</gene>
<dbReference type="HOGENOM" id="CLU_2180756_0_0_5"/>
<protein>
    <submittedName>
        <fullName evidence="1">Putative head-tail adaptor protein</fullName>
    </submittedName>
</protein>
<dbReference type="InterPro" id="IPR008767">
    <property type="entry name" value="Phage_SPP1_head-tail_adaptor"/>
</dbReference>
<keyword evidence="2" id="KW-1185">Reference proteome</keyword>
<organism evidence="1 2">
    <name type="scientific">Methylobacterium nodulans (strain LMG 21967 / CNCM I-2342 / ORS 2060)</name>
    <dbReference type="NCBI Taxonomy" id="460265"/>
    <lineage>
        <taxon>Bacteria</taxon>
        <taxon>Pseudomonadati</taxon>
        <taxon>Pseudomonadota</taxon>
        <taxon>Alphaproteobacteria</taxon>
        <taxon>Hyphomicrobiales</taxon>
        <taxon>Methylobacteriaceae</taxon>
        <taxon>Methylobacterium</taxon>
    </lineage>
</organism>
<dbReference type="InterPro" id="IPR038666">
    <property type="entry name" value="SSP1_head-tail_sf"/>
</dbReference>
<sequence length="109" mass="11916">MDPGLLDKRVTFRQRPVIGDGTDRGDYADAFKAWANYRQESAREAAEGGRAQDVETGTLTIRDSPQARTVTSADRVVILGREFGIEGVGLPDRRTGMITMRISSNMGGQ</sequence>